<dbReference type="PANTHER" id="PTHR36617">
    <property type="entry name" value="PROTEIN, PUTATIVE-RELATED"/>
    <property type="match status" value="1"/>
</dbReference>
<dbReference type="InterPro" id="IPR002156">
    <property type="entry name" value="RNaseH_domain"/>
</dbReference>
<comment type="caution">
    <text evidence="2">The sequence shown here is derived from an EMBL/GenBank/DDBJ whole genome shotgun (WGS) entry which is preliminary data.</text>
</comment>
<dbReference type="CDD" id="cd06222">
    <property type="entry name" value="RNase_H_like"/>
    <property type="match status" value="1"/>
</dbReference>
<dbReference type="PANTHER" id="PTHR36617:SF15">
    <property type="entry name" value="REVERSE TRANSCRIPTASE ZINC-BINDING DOMAIN-CONTAINING PROTEIN"/>
    <property type="match status" value="1"/>
</dbReference>
<dbReference type="Pfam" id="PF13456">
    <property type="entry name" value="RVT_3"/>
    <property type="match status" value="1"/>
</dbReference>
<dbReference type="InterPro" id="IPR044730">
    <property type="entry name" value="RNase_H-like_dom_plant"/>
</dbReference>
<evidence type="ECO:0000313" key="2">
    <source>
        <dbReference type="EMBL" id="KAK9283223.1"/>
    </source>
</evidence>
<dbReference type="InterPro" id="IPR012337">
    <property type="entry name" value="RNaseH-like_sf"/>
</dbReference>
<evidence type="ECO:0000259" key="1">
    <source>
        <dbReference type="PROSITE" id="PS50879"/>
    </source>
</evidence>
<keyword evidence="3" id="KW-1185">Reference proteome</keyword>
<organism evidence="2 3">
    <name type="scientific">Liquidambar formosana</name>
    <name type="common">Formosan gum</name>
    <dbReference type="NCBI Taxonomy" id="63359"/>
    <lineage>
        <taxon>Eukaryota</taxon>
        <taxon>Viridiplantae</taxon>
        <taxon>Streptophyta</taxon>
        <taxon>Embryophyta</taxon>
        <taxon>Tracheophyta</taxon>
        <taxon>Spermatophyta</taxon>
        <taxon>Magnoliopsida</taxon>
        <taxon>eudicotyledons</taxon>
        <taxon>Gunneridae</taxon>
        <taxon>Pentapetalae</taxon>
        <taxon>Saxifragales</taxon>
        <taxon>Altingiaceae</taxon>
        <taxon>Liquidambar</taxon>
    </lineage>
</organism>
<dbReference type="AlphaFoldDB" id="A0AAP0X290"/>
<sequence length="378" mass="43165">MISGRYGSAEGFSLLGAGSNRKISVLWNDIVKVWSSESYLGTHLQDGIGVLLGDGEKAKFWLDCWATDVPLKDVFPRLFSLATIRKSSVQDMGFWNEGLWHWDVKFRRNLYEWESILYQSLLSRLKDVRLCECFPDKFIWKYSPSGLYSVKSCYDAIVDRALPSPDDSWGLIWKAKRRTAIWVKALRSELGYSIDEFLNCIDGVRQFHIKKKKQKRTIIWYPPSPGTLKFNVDGLARGKPGPGGIGGVLRDEHGRILCVFSAPIGSVDSNFAELLAVREALRLFSASVWVSSSHLLIESNSSLVVSWINSRSRIWKFNFAINEIYSLIDRLQVVEIRYEFREANYRLNFSSADLVASFRFISAKFLGVSLPRVGYFFC</sequence>
<dbReference type="PROSITE" id="PS50879">
    <property type="entry name" value="RNASE_H_1"/>
    <property type="match status" value="1"/>
</dbReference>
<dbReference type="GO" id="GO:0004523">
    <property type="term" value="F:RNA-DNA hybrid ribonuclease activity"/>
    <property type="evidence" value="ECO:0007669"/>
    <property type="project" value="InterPro"/>
</dbReference>
<dbReference type="Gene3D" id="3.30.420.10">
    <property type="entry name" value="Ribonuclease H-like superfamily/Ribonuclease H"/>
    <property type="match status" value="1"/>
</dbReference>
<gene>
    <name evidence="2" type="ORF">L1049_011459</name>
</gene>
<dbReference type="SUPFAM" id="SSF53098">
    <property type="entry name" value="Ribonuclease H-like"/>
    <property type="match status" value="1"/>
</dbReference>
<dbReference type="Proteomes" id="UP001415857">
    <property type="component" value="Unassembled WGS sequence"/>
</dbReference>
<reference evidence="2 3" key="1">
    <citation type="journal article" date="2024" name="Plant J.">
        <title>Genome sequences and population genomics reveal climatic adaptation and genomic divergence between two closely related sweetgum species.</title>
        <authorList>
            <person name="Xu W.Q."/>
            <person name="Ren C.Q."/>
            <person name="Zhang X.Y."/>
            <person name="Comes H.P."/>
            <person name="Liu X.H."/>
            <person name="Li Y.G."/>
            <person name="Kettle C.J."/>
            <person name="Jalonen R."/>
            <person name="Gaisberger H."/>
            <person name="Ma Y.Z."/>
            <person name="Qiu Y.X."/>
        </authorList>
    </citation>
    <scope>NUCLEOTIDE SEQUENCE [LARGE SCALE GENOMIC DNA]</scope>
    <source>
        <strain evidence="2">Hangzhou</strain>
    </source>
</reference>
<feature type="domain" description="RNase H type-1" evidence="1">
    <location>
        <begin position="224"/>
        <end position="361"/>
    </location>
</feature>
<dbReference type="EMBL" id="JBBPBK010000006">
    <property type="protein sequence ID" value="KAK9283223.1"/>
    <property type="molecule type" value="Genomic_DNA"/>
</dbReference>
<name>A0AAP0X290_LIQFO</name>
<dbReference type="InterPro" id="IPR036397">
    <property type="entry name" value="RNaseH_sf"/>
</dbReference>
<proteinExistence type="predicted"/>
<evidence type="ECO:0000313" key="3">
    <source>
        <dbReference type="Proteomes" id="UP001415857"/>
    </source>
</evidence>
<accession>A0AAP0X290</accession>
<dbReference type="GO" id="GO:0003676">
    <property type="term" value="F:nucleic acid binding"/>
    <property type="evidence" value="ECO:0007669"/>
    <property type="project" value="InterPro"/>
</dbReference>
<protein>
    <recommendedName>
        <fullName evidence="1">RNase H type-1 domain-containing protein</fullName>
    </recommendedName>
</protein>